<keyword evidence="3" id="KW-0326">Glycosidase</keyword>
<dbReference type="InterPro" id="IPR023232">
    <property type="entry name" value="Glyco_hydro_2_AS"/>
</dbReference>
<dbReference type="Pfam" id="PF16355">
    <property type="entry name" value="DUF4982"/>
    <property type="match status" value="1"/>
</dbReference>
<feature type="domain" description="Glycoside hydrolase family 2 catalytic" evidence="6">
    <location>
        <begin position="303"/>
        <end position="494"/>
    </location>
</feature>
<dbReference type="Pfam" id="PF18565">
    <property type="entry name" value="Glyco_hydro2_C5"/>
    <property type="match status" value="1"/>
</dbReference>
<protein>
    <submittedName>
        <fullName evidence="10">DUF4982 domain-containing protein</fullName>
    </submittedName>
</protein>
<keyword evidence="4" id="KW-0732">Signal</keyword>
<evidence type="ECO:0000313" key="10">
    <source>
        <dbReference type="EMBL" id="MCC4214158.1"/>
    </source>
</evidence>
<dbReference type="InterPro" id="IPR032311">
    <property type="entry name" value="DUF4982"/>
</dbReference>
<evidence type="ECO:0000259" key="6">
    <source>
        <dbReference type="Pfam" id="PF02836"/>
    </source>
</evidence>
<feature type="signal peptide" evidence="4">
    <location>
        <begin position="1"/>
        <end position="27"/>
    </location>
</feature>
<feature type="domain" description="Glycoside hydrolase family 2" evidence="9">
    <location>
        <begin position="717"/>
        <end position="802"/>
    </location>
</feature>
<evidence type="ECO:0000313" key="11">
    <source>
        <dbReference type="Proteomes" id="UP001197770"/>
    </source>
</evidence>
<dbReference type="InterPro" id="IPR013783">
    <property type="entry name" value="Ig-like_fold"/>
</dbReference>
<dbReference type="Gene3D" id="2.60.120.260">
    <property type="entry name" value="Galactose-binding domain-like"/>
    <property type="match status" value="1"/>
</dbReference>
<dbReference type="Pfam" id="PF00703">
    <property type="entry name" value="Glyco_hydro_2"/>
    <property type="match status" value="1"/>
</dbReference>
<evidence type="ECO:0000256" key="3">
    <source>
        <dbReference type="ARBA" id="ARBA00023295"/>
    </source>
</evidence>
<keyword evidence="11" id="KW-1185">Reference proteome</keyword>
<dbReference type="InterPro" id="IPR051913">
    <property type="entry name" value="GH2_Domain-Containing"/>
</dbReference>
<evidence type="ECO:0000259" key="5">
    <source>
        <dbReference type="Pfam" id="PF00703"/>
    </source>
</evidence>
<dbReference type="RefSeq" id="WP_228231222.1">
    <property type="nucleotide sequence ID" value="NZ_JAJGMW010000024.1"/>
</dbReference>
<proteinExistence type="inferred from homology"/>
<dbReference type="SUPFAM" id="SSF49785">
    <property type="entry name" value="Galactose-binding domain-like"/>
    <property type="match status" value="1"/>
</dbReference>
<dbReference type="InterPro" id="IPR036156">
    <property type="entry name" value="Beta-gal/glucu_dom_sf"/>
</dbReference>
<dbReference type="InterPro" id="IPR008979">
    <property type="entry name" value="Galactose-bd-like_sf"/>
</dbReference>
<dbReference type="Pfam" id="PF02837">
    <property type="entry name" value="Glyco_hydro_2_N"/>
    <property type="match status" value="1"/>
</dbReference>
<name>A0ABS8GWK6_9FLAO</name>
<dbReference type="PANTHER" id="PTHR42732:SF1">
    <property type="entry name" value="BETA-MANNOSIDASE"/>
    <property type="match status" value="1"/>
</dbReference>
<feature type="chain" id="PRO_5047331341" evidence="4">
    <location>
        <begin position="28"/>
        <end position="806"/>
    </location>
</feature>
<gene>
    <name evidence="10" type="ORF">LLW17_15635</name>
</gene>
<dbReference type="PRINTS" id="PR00132">
    <property type="entry name" value="GLHYDRLASE2"/>
</dbReference>
<dbReference type="PANTHER" id="PTHR42732">
    <property type="entry name" value="BETA-GALACTOSIDASE"/>
    <property type="match status" value="1"/>
</dbReference>
<dbReference type="Gene3D" id="2.60.40.10">
    <property type="entry name" value="Immunoglobulins"/>
    <property type="match status" value="3"/>
</dbReference>
<dbReference type="InterPro" id="IPR006103">
    <property type="entry name" value="Glyco_hydro_2_cat"/>
</dbReference>
<dbReference type="InterPro" id="IPR006102">
    <property type="entry name" value="Ig-like_GH2"/>
</dbReference>
<comment type="similarity">
    <text evidence="1">Belongs to the glycosyl hydrolase 2 family.</text>
</comment>
<feature type="domain" description="Glycoside hydrolase family 2 immunoglobulin-like beta-sandwich" evidence="5">
    <location>
        <begin position="195"/>
        <end position="294"/>
    </location>
</feature>
<dbReference type="Proteomes" id="UP001197770">
    <property type="component" value="Unassembled WGS sequence"/>
</dbReference>
<dbReference type="SUPFAM" id="SSF49303">
    <property type="entry name" value="beta-Galactosidase/glucuronidase domain"/>
    <property type="match status" value="1"/>
</dbReference>
<feature type="domain" description="DUF4982" evidence="8">
    <location>
        <begin position="632"/>
        <end position="689"/>
    </location>
</feature>
<evidence type="ECO:0000256" key="2">
    <source>
        <dbReference type="ARBA" id="ARBA00022801"/>
    </source>
</evidence>
<dbReference type="InterPro" id="IPR006104">
    <property type="entry name" value="Glyco_hydro_2_N"/>
</dbReference>
<dbReference type="InterPro" id="IPR006101">
    <property type="entry name" value="Glyco_hydro_2"/>
</dbReference>
<dbReference type="Gene3D" id="3.20.20.80">
    <property type="entry name" value="Glycosidases"/>
    <property type="match status" value="1"/>
</dbReference>
<organism evidence="10 11">
    <name type="scientific">Leeuwenhoekiella parthenopeia</name>
    <dbReference type="NCBI Taxonomy" id="2890320"/>
    <lineage>
        <taxon>Bacteria</taxon>
        <taxon>Pseudomonadati</taxon>
        <taxon>Bacteroidota</taxon>
        <taxon>Flavobacteriia</taxon>
        <taxon>Flavobacteriales</taxon>
        <taxon>Flavobacteriaceae</taxon>
        <taxon>Leeuwenhoekiella</taxon>
    </lineage>
</organism>
<dbReference type="PROSITE" id="PS00608">
    <property type="entry name" value="GLYCOSYL_HYDROL_F2_2"/>
    <property type="match status" value="1"/>
</dbReference>
<evidence type="ECO:0000259" key="7">
    <source>
        <dbReference type="Pfam" id="PF02837"/>
    </source>
</evidence>
<sequence>MKHKPALKTLAALFCVILSASFLTTQAQESGKKLFNDNWQFYRGDLDLKEQDLQNANWRAVSLPHDWSIEGPFDPQWASGTGFLPGGIAWYRKNFDIDSYDTHKRYAIYFDGVYKNSDVWINGTWIGRRPNGFIAFEYDLTPYLKQSGNEILVRVDHAQYADSRFYTGSGIYRNVYLKTKAPAHFKTWGISFQTPKVTPEEAGILITAAFQNTLNASAKLEVNAALKDASGYTLYTESLPAETLANASAAVTFKGIVKSPKLWSPKHPNLYTLTLNLLENGELIDSQTQQVGFRSFHFDANTGFTLNGENMLLKGVCIHHDAGALGAAVPKEVWAERLQTLKDLGCNAIRMSHYPHQDYLYELCDEMGFLVQDEAFDEWARGKNKWIEGWNVGTPGNDGAFEAFAEWGKRDVQDMIRRNRNRPSIIMWSIGNEIDYPNDPYTHPVLDTGRNPQIFGRGFKPGNPSAEGLGILAKELVAAAKEIDTTRPITAALAGVPMSNETTYPESLDLVGYNYQEYRYAEDHQKYPGRIIYGSENGDAYSAWKAVTDNPYIASQFIWTAFDFIGEALPWPKRGSEAGILDLAGKPKPDFFFRQSLWSDKPVLYIGVTDSAENAQKRRKIKTEWSGESGEMKYIPFYTNADEVELVLNGKSLGKQPVTYADNAMPHFKIPYQEGKLEARGYVNGIVVARSMLQTPQKLKEIKLTKAALPKVITESKVLIIDLEMVDKNGTLIRNEDQEVNFVIDESLVLLGVENADQSNHRSFTASTQATYNGKLRAYFKKTGRSGVLKIIPQNKKLKSRSYTIE</sequence>
<reference evidence="10 11" key="1">
    <citation type="submission" date="2021-11" db="EMBL/GenBank/DDBJ databases">
        <title>Seasonal and diel survey of microbial diversity of the Tyrrhenian coast.</title>
        <authorList>
            <person name="Gattoni G."/>
            <person name="Corral P."/>
        </authorList>
    </citation>
    <scope>NUCLEOTIDE SEQUENCE [LARGE SCALE GENOMIC DNA]</scope>
    <source>
        <strain evidence="10 11">Mr9</strain>
    </source>
</reference>
<evidence type="ECO:0000256" key="1">
    <source>
        <dbReference type="ARBA" id="ARBA00007401"/>
    </source>
</evidence>
<evidence type="ECO:0000259" key="9">
    <source>
        <dbReference type="Pfam" id="PF18565"/>
    </source>
</evidence>
<dbReference type="InterPro" id="IPR040605">
    <property type="entry name" value="Glyco_hydro2_dom5"/>
</dbReference>
<dbReference type="Pfam" id="PF02836">
    <property type="entry name" value="Glyco_hydro_2_C"/>
    <property type="match status" value="1"/>
</dbReference>
<feature type="domain" description="Glycosyl hydrolases family 2 sugar binding" evidence="7">
    <location>
        <begin position="87"/>
        <end position="180"/>
    </location>
</feature>
<dbReference type="EMBL" id="JAJGMW010000024">
    <property type="protein sequence ID" value="MCC4214158.1"/>
    <property type="molecule type" value="Genomic_DNA"/>
</dbReference>
<comment type="caution">
    <text evidence="10">The sequence shown here is derived from an EMBL/GenBank/DDBJ whole genome shotgun (WGS) entry which is preliminary data.</text>
</comment>
<dbReference type="InterPro" id="IPR017853">
    <property type="entry name" value="GH"/>
</dbReference>
<evidence type="ECO:0000259" key="8">
    <source>
        <dbReference type="Pfam" id="PF16355"/>
    </source>
</evidence>
<accession>A0ABS8GWK6</accession>
<dbReference type="SUPFAM" id="SSF51445">
    <property type="entry name" value="(Trans)glycosidases"/>
    <property type="match status" value="1"/>
</dbReference>
<keyword evidence="2" id="KW-0378">Hydrolase</keyword>
<evidence type="ECO:0000256" key="4">
    <source>
        <dbReference type="SAM" id="SignalP"/>
    </source>
</evidence>